<dbReference type="InterPro" id="IPR015655">
    <property type="entry name" value="PP2C"/>
</dbReference>
<dbReference type="RefSeq" id="WP_168987369.1">
    <property type="nucleotide sequence ID" value="NZ_CAWPHM010000199.1"/>
</dbReference>
<evidence type="ECO:0000313" key="3">
    <source>
        <dbReference type="Proteomes" id="UP000599523"/>
    </source>
</evidence>
<reference evidence="2" key="1">
    <citation type="submission" date="2019-12" db="EMBL/GenBank/DDBJ databases">
        <title>Comparative genomics gives insights into the taxonomy of the Azoarcus-Aromatoleum group and reveals separate origins of nif in the plant-associated Azoarcus and non-plant-associated Aromatoleum sub-groups.</title>
        <authorList>
            <person name="Lafos M."/>
            <person name="Maluk M."/>
            <person name="Batista M."/>
            <person name="Junghare M."/>
            <person name="Carmona M."/>
            <person name="Faoro H."/>
            <person name="Cruz L.M."/>
            <person name="Battistoni F."/>
            <person name="De Souza E."/>
            <person name="Pedrosa F."/>
            <person name="Chen W.-M."/>
            <person name="Poole P.S."/>
            <person name="Dixon R.A."/>
            <person name="James E.K."/>
        </authorList>
    </citation>
    <scope>NUCLEOTIDE SEQUENCE</scope>
    <source>
        <strain evidence="2">NSC3</strain>
    </source>
</reference>
<dbReference type="SMART" id="SM00331">
    <property type="entry name" value="PP2C_SIG"/>
    <property type="match status" value="1"/>
</dbReference>
<accession>A0A972F7C4</accession>
<keyword evidence="3" id="KW-1185">Reference proteome</keyword>
<dbReference type="Pfam" id="PF13672">
    <property type="entry name" value="PP2C_2"/>
    <property type="match status" value="1"/>
</dbReference>
<dbReference type="Gene3D" id="3.60.40.10">
    <property type="entry name" value="PPM-type phosphatase domain"/>
    <property type="match status" value="1"/>
</dbReference>
<dbReference type="InterPro" id="IPR036457">
    <property type="entry name" value="PPM-type-like_dom_sf"/>
</dbReference>
<dbReference type="SUPFAM" id="SSF81606">
    <property type="entry name" value="PP2C-like"/>
    <property type="match status" value="1"/>
</dbReference>
<dbReference type="PROSITE" id="PS51746">
    <property type="entry name" value="PPM_2"/>
    <property type="match status" value="1"/>
</dbReference>
<dbReference type="EMBL" id="WTVM01000027">
    <property type="protein sequence ID" value="NMG02585.1"/>
    <property type="molecule type" value="Genomic_DNA"/>
</dbReference>
<gene>
    <name evidence="2" type="ORF">GPA21_06330</name>
</gene>
<dbReference type="GO" id="GO:0004722">
    <property type="term" value="F:protein serine/threonine phosphatase activity"/>
    <property type="evidence" value="ECO:0007669"/>
    <property type="project" value="InterPro"/>
</dbReference>
<dbReference type="InterPro" id="IPR001932">
    <property type="entry name" value="PPM-type_phosphatase-like_dom"/>
</dbReference>
<evidence type="ECO:0000259" key="1">
    <source>
        <dbReference type="PROSITE" id="PS51746"/>
    </source>
</evidence>
<protein>
    <submittedName>
        <fullName evidence="2">SpoIIE family protein phosphatase</fullName>
    </submittedName>
</protein>
<proteinExistence type="predicted"/>
<comment type="caution">
    <text evidence="2">The sequence shown here is derived from an EMBL/GenBank/DDBJ whole genome shotgun (WGS) entry which is preliminary data.</text>
</comment>
<name>A0A972F7C4_9RHOO</name>
<sequence>MNEDASSLGVIQAVARSDVGRVRVRNEDLTLIDPALRWAIVADGMGGYRGGDIAARIGVEVSSKSLDRAYSAQWAVSEASRALAAAIQEANLAVYRAGDEDPELINMGSTLLLVSPASGHLVSAHVGDSRLYRLRKGDLRRLTRDHTLLQDYIDDGTLSDEEVRLSGARGVLTRALGVHETVEPETGVHDLACDDLLLMCSDGLTDMLHEEDIAELLSGDSLDTAADALVLAANARGGRDNISVVLMRIG</sequence>
<dbReference type="AlphaFoldDB" id="A0A972F7C4"/>
<feature type="domain" description="PPM-type phosphatase" evidence="1">
    <location>
        <begin position="12"/>
        <end position="249"/>
    </location>
</feature>
<dbReference type="Proteomes" id="UP000599523">
    <property type="component" value="Unassembled WGS sequence"/>
</dbReference>
<dbReference type="SMART" id="SM00332">
    <property type="entry name" value="PP2Cc"/>
    <property type="match status" value="1"/>
</dbReference>
<dbReference type="PANTHER" id="PTHR47992">
    <property type="entry name" value="PROTEIN PHOSPHATASE"/>
    <property type="match status" value="1"/>
</dbReference>
<organism evidence="2 3">
    <name type="scientific">Azoarcus taiwanensis</name>
    <dbReference type="NCBI Taxonomy" id="666964"/>
    <lineage>
        <taxon>Bacteria</taxon>
        <taxon>Pseudomonadati</taxon>
        <taxon>Pseudomonadota</taxon>
        <taxon>Betaproteobacteria</taxon>
        <taxon>Rhodocyclales</taxon>
        <taxon>Zoogloeaceae</taxon>
        <taxon>Azoarcus</taxon>
    </lineage>
</organism>
<dbReference type="CDD" id="cd00143">
    <property type="entry name" value="PP2Cc"/>
    <property type="match status" value="1"/>
</dbReference>
<evidence type="ECO:0000313" key="2">
    <source>
        <dbReference type="EMBL" id="NMG02585.1"/>
    </source>
</evidence>